<sequence>MGPKKGSKKLEEVPPAVEDPLLAETSRTAMKWAARVAVNSRRVVEVQQLLGIFSAQVEVVNRELTDVYDNAQLLSMLRIVDYRQKLNPSPTPVTVKKQKRRDNNTRVSIRPPVDENSTEALVAAMDEKKRAKVSAALVNLFRRNQSDTPSSSQAGVSPLSPQSPPQQQLQLEAPASPTDASGKQQFSSGFSSDGLNNNTPTFEHRRPKDVPPELWDEVSKLRMRRIVLEDRLAVLMGRIDSQLKRFDLLMQNYGVTMYASDAMEHNLSILRAKKS</sequence>
<accession>A0A1X0P3B5</accession>
<protein>
    <submittedName>
        <fullName evidence="2">Uncharacterized protein</fullName>
    </submittedName>
</protein>
<feature type="compositionally biased region" description="Low complexity" evidence="1">
    <location>
        <begin position="181"/>
        <end position="192"/>
    </location>
</feature>
<name>A0A1X0P3B5_9TRYP</name>
<feature type="compositionally biased region" description="Low complexity" evidence="1">
    <location>
        <begin position="157"/>
        <end position="171"/>
    </location>
</feature>
<feature type="region of interest" description="Disordered" evidence="1">
    <location>
        <begin position="86"/>
        <end position="114"/>
    </location>
</feature>
<gene>
    <name evidence="2" type="ORF">TM35_000073340</name>
</gene>
<dbReference type="OrthoDB" id="248256at2759"/>
<comment type="caution">
    <text evidence="2">The sequence shown here is derived from an EMBL/GenBank/DDBJ whole genome shotgun (WGS) entry which is preliminary data.</text>
</comment>
<dbReference type="EMBL" id="NBCO01000007">
    <property type="protein sequence ID" value="ORC90910.1"/>
    <property type="molecule type" value="Genomic_DNA"/>
</dbReference>
<dbReference type="AlphaFoldDB" id="A0A1X0P3B5"/>
<reference evidence="2 3" key="1">
    <citation type="submission" date="2017-03" db="EMBL/GenBank/DDBJ databases">
        <title>An alternative strategy for trypanosome survival in the mammalian bloodstream revealed through genome and transcriptome analysis of the ubiquitous bovine parasite Trypanosoma (Megatrypanum) theileri.</title>
        <authorList>
            <person name="Kelly S."/>
            <person name="Ivens A."/>
            <person name="Mott A."/>
            <person name="O'Neill E."/>
            <person name="Emms D."/>
            <person name="Macleod O."/>
            <person name="Voorheis P."/>
            <person name="Matthews J."/>
            <person name="Matthews K."/>
            <person name="Carrington M."/>
        </authorList>
    </citation>
    <scope>NUCLEOTIDE SEQUENCE [LARGE SCALE GENOMIC DNA]</scope>
    <source>
        <strain evidence="2">Edinburgh</strain>
    </source>
</reference>
<feature type="compositionally biased region" description="Polar residues" evidence="1">
    <location>
        <begin position="143"/>
        <end position="155"/>
    </location>
</feature>
<proteinExistence type="predicted"/>
<organism evidence="2 3">
    <name type="scientific">Trypanosoma theileri</name>
    <dbReference type="NCBI Taxonomy" id="67003"/>
    <lineage>
        <taxon>Eukaryota</taxon>
        <taxon>Discoba</taxon>
        <taxon>Euglenozoa</taxon>
        <taxon>Kinetoplastea</taxon>
        <taxon>Metakinetoplastina</taxon>
        <taxon>Trypanosomatida</taxon>
        <taxon>Trypanosomatidae</taxon>
        <taxon>Trypanosoma</taxon>
    </lineage>
</organism>
<feature type="region of interest" description="Disordered" evidence="1">
    <location>
        <begin position="143"/>
        <end position="210"/>
    </location>
</feature>
<evidence type="ECO:0000313" key="3">
    <source>
        <dbReference type="Proteomes" id="UP000192257"/>
    </source>
</evidence>
<dbReference type="GeneID" id="39983560"/>
<evidence type="ECO:0000313" key="2">
    <source>
        <dbReference type="EMBL" id="ORC90910.1"/>
    </source>
</evidence>
<dbReference type="Proteomes" id="UP000192257">
    <property type="component" value="Unassembled WGS sequence"/>
</dbReference>
<dbReference type="VEuPathDB" id="TriTrypDB:TM35_000073340"/>
<evidence type="ECO:0000256" key="1">
    <source>
        <dbReference type="SAM" id="MobiDB-lite"/>
    </source>
</evidence>
<keyword evidence="3" id="KW-1185">Reference proteome</keyword>
<dbReference type="RefSeq" id="XP_028884976.1">
    <property type="nucleotide sequence ID" value="XM_029023780.1"/>
</dbReference>